<evidence type="ECO:0000313" key="1">
    <source>
        <dbReference type="EMBL" id="PRX11507.1"/>
    </source>
</evidence>
<evidence type="ECO:0000313" key="2">
    <source>
        <dbReference type="Proteomes" id="UP000239415"/>
    </source>
</evidence>
<gene>
    <name evidence="1" type="ORF">CLV67_13183</name>
</gene>
<dbReference type="Proteomes" id="UP000239415">
    <property type="component" value="Unassembled WGS sequence"/>
</dbReference>
<reference evidence="1 2" key="1">
    <citation type="submission" date="2018-03" db="EMBL/GenBank/DDBJ databases">
        <title>Genomic Encyclopedia of Archaeal and Bacterial Type Strains, Phase II (KMG-II): from individual species to whole genera.</title>
        <authorList>
            <person name="Goeker M."/>
        </authorList>
    </citation>
    <scope>NUCLEOTIDE SEQUENCE [LARGE SCALE GENOMIC DNA]</scope>
    <source>
        <strain evidence="1 2">DSM 43146</strain>
    </source>
</reference>
<comment type="caution">
    <text evidence="1">The sequence shown here is derived from an EMBL/GenBank/DDBJ whole genome shotgun (WGS) entry which is preliminary data.</text>
</comment>
<sequence length="328" mass="35628">MVTFAPVDLPVCEPGFQPDKTDDQIRDWVTSEPIRELVSAYGGSLPDTQVEDVLLWLDDFSGEHWDFRRRGGVERDQVTAPEFDEATADLILAAARALRLVDAAQPAHSSYDHILVLGGLGRACLQRTRYAADIVKSGAATAPELAALGSFRPLNAAETALPELAGATYEVDAMDAGVRIAFGLDEPADRAISDGDVTHSSWEVRTYSGGAVPEIHVLAAPSSEPDTRRANTPDTYEFWANRVQLQTTDRILVVTSPIYVPFQHSDAIRMLGMRYGCGLDTIGFDPARVTVPLAPGATNPDRYLQEIRSGILSMLRLHNALTDPAKTA</sequence>
<dbReference type="RefSeq" id="WP_239166691.1">
    <property type="nucleotide sequence ID" value="NZ_BOMO01000127.1"/>
</dbReference>
<proteinExistence type="predicted"/>
<organism evidence="1 2">
    <name type="scientific">Actinoplanes italicus</name>
    <dbReference type="NCBI Taxonomy" id="113567"/>
    <lineage>
        <taxon>Bacteria</taxon>
        <taxon>Bacillati</taxon>
        <taxon>Actinomycetota</taxon>
        <taxon>Actinomycetes</taxon>
        <taxon>Micromonosporales</taxon>
        <taxon>Micromonosporaceae</taxon>
        <taxon>Actinoplanes</taxon>
    </lineage>
</organism>
<accession>A0A2T0JV06</accession>
<name>A0A2T0JV06_9ACTN</name>
<keyword evidence="2" id="KW-1185">Reference proteome</keyword>
<protein>
    <submittedName>
        <fullName evidence="1">Uncharacterized protein</fullName>
    </submittedName>
</protein>
<dbReference type="AlphaFoldDB" id="A0A2T0JV06"/>
<dbReference type="EMBL" id="PVMZ01000031">
    <property type="protein sequence ID" value="PRX11507.1"/>
    <property type="molecule type" value="Genomic_DNA"/>
</dbReference>